<evidence type="ECO:0000256" key="1">
    <source>
        <dbReference type="SAM" id="MobiDB-lite"/>
    </source>
</evidence>
<dbReference type="AlphaFoldDB" id="A0AB32WHA3"/>
<feature type="domain" description="Zinc finger PMZ-type" evidence="2">
    <location>
        <begin position="10"/>
        <end position="37"/>
    </location>
</feature>
<evidence type="ECO:0000313" key="4">
    <source>
        <dbReference type="RefSeq" id="XP_017978290.1"/>
    </source>
</evidence>
<protein>
    <submittedName>
        <fullName evidence="4">Uncharacterized protein LOC108662434</fullName>
    </submittedName>
</protein>
<reference evidence="3" key="1">
    <citation type="journal article" date="1997" name="Nucleic Acids Res.">
        <title>tRNAscan-SE: a program for improved detection of transfer RNA genes in genomic sequence.</title>
        <authorList>
            <person name="Lowe T.M."/>
            <person name="Eddy S.R."/>
        </authorList>
    </citation>
    <scope>NUCLEOTIDE SEQUENCE [LARGE SCALE GENOMIC DNA]</scope>
    <source>
        <strain evidence="3">r\B97-61/B2</strain>
    </source>
</reference>
<proteinExistence type="predicted"/>
<evidence type="ECO:0000313" key="3">
    <source>
        <dbReference type="Proteomes" id="UP000694886"/>
    </source>
</evidence>
<dbReference type="GeneID" id="108662434"/>
<organism evidence="3 4">
    <name type="scientific">Theobroma cacao</name>
    <name type="common">Cacao</name>
    <name type="synonym">Cocoa</name>
    <dbReference type="NCBI Taxonomy" id="3641"/>
    <lineage>
        <taxon>Eukaryota</taxon>
        <taxon>Viridiplantae</taxon>
        <taxon>Streptophyta</taxon>
        <taxon>Embryophyta</taxon>
        <taxon>Tracheophyta</taxon>
        <taxon>Spermatophyta</taxon>
        <taxon>Magnoliopsida</taxon>
        <taxon>eudicotyledons</taxon>
        <taxon>Gunneridae</taxon>
        <taxon>Pentapetalae</taxon>
        <taxon>rosids</taxon>
        <taxon>malvids</taxon>
        <taxon>Malvales</taxon>
        <taxon>Malvaceae</taxon>
        <taxon>Byttnerioideae</taxon>
        <taxon>Theobroma</taxon>
    </lineage>
</organism>
<reference evidence="4" key="2">
    <citation type="submission" date="2025-08" db="UniProtKB">
        <authorList>
            <consortium name="RefSeq"/>
        </authorList>
    </citation>
    <scope>IDENTIFICATION</scope>
</reference>
<name>A0AB32WHA3_THECC</name>
<accession>A0AB32WHA3</accession>
<dbReference type="Gramene" id="Tc06v2_t006340.1">
    <property type="protein sequence ID" value="Tc06v2_p006340.1"/>
    <property type="gene ID" value="Tc06v2_g006340"/>
</dbReference>
<sequence length="144" mass="16412">MDTIVNLSTKECSCGEFHSDLLPYRHAMAAISKCKRAATEFCLDYYKTRSWVEGYAFPIHPVGHPSEWDIPDDVQQNVVWPPSWRGQTGRPKRKRIPLVGEGSGQHRCSQCKSYGHNRQNFRTSFASLSTNRETSSAQPIALRR</sequence>
<dbReference type="KEGG" id="tcc:108662434"/>
<dbReference type="GO" id="GO:0008270">
    <property type="term" value="F:zinc ion binding"/>
    <property type="evidence" value="ECO:0007669"/>
    <property type="project" value="InterPro"/>
</dbReference>
<dbReference type="RefSeq" id="XP_017978290.1">
    <property type="nucleotide sequence ID" value="XM_018122801.1"/>
</dbReference>
<feature type="region of interest" description="Disordered" evidence="1">
    <location>
        <begin position="80"/>
        <end position="103"/>
    </location>
</feature>
<dbReference type="Proteomes" id="UP000694886">
    <property type="component" value="Chromosome 6"/>
</dbReference>
<gene>
    <name evidence="4" type="primary">LOC108662434</name>
</gene>
<evidence type="ECO:0000259" key="2">
    <source>
        <dbReference type="SMART" id="SM00575"/>
    </source>
</evidence>
<dbReference type="SMART" id="SM00575">
    <property type="entry name" value="ZnF_PMZ"/>
    <property type="match status" value="1"/>
</dbReference>
<dbReference type="InterPro" id="IPR006564">
    <property type="entry name" value="Znf_PMZ"/>
</dbReference>